<evidence type="ECO:0000313" key="2">
    <source>
        <dbReference type="Proteomes" id="UP000075531"/>
    </source>
</evidence>
<accession>A0A151AQ71</accession>
<reference evidence="1 2" key="1">
    <citation type="submission" date="2016-02" db="EMBL/GenBank/DDBJ databases">
        <title>Genome sequence of Clostridium tepidiprofundi DSM 19306.</title>
        <authorList>
            <person name="Poehlein A."/>
            <person name="Daniel R."/>
        </authorList>
    </citation>
    <scope>NUCLEOTIDE SEQUENCE [LARGE SCALE GENOMIC DNA]</scope>
    <source>
        <strain evidence="1 2">DSM 19306</strain>
    </source>
</reference>
<dbReference type="PATRIC" id="fig|1121338.3.peg.2820"/>
<sequence length="39" mass="4636">MSKTFFSNNLLSKIIKIIEEFKSENRETFLTSEVIEKQL</sequence>
<evidence type="ECO:0000313" key="1">
    <source>
        <dbReference type="EMBL" id="KYH29720.1"/>
    </source>
</evidence>
<proteinExistence type="predicted"/>
<gene>
    <name evidence="1" type="ORF">CLTEP_26950</name>
</gene>
<comment type="caution">
    <text evidence="1">The sequence shown here is derived from an EMBL/GenBank/DDBJ whole genome shotgun (WGS) entry which is preliminary data.</text>
</comment>
<name>A0A151AQ71_9CLOT</name>
<protein>
    <submittedName>
        <fullName evidence="1">Uncharacterized protein</fullName>
    </submittedName>
</protein>
<dbReference type="EMBL" id="LTBA01000083">
    <property type="protein sequence ID" value="KYH29720.1"/>
    <property type="molecule type" value="Genomic_DNA"/>
</dbReference>
<dbReference type="Proteomes" id="UP000075531">
    <property type="component" value="Unassembled WGS sequence"/>
</dbReference>
<organism evidence="1 2">
    <name type="scientific">Clostridium tepidiprofundi DSM 19306</name>
    <dbReference type="NCBI Taxonomy" id="1121338"/>
    <lineage>
        <taxon>Bacteria</taxon>
        <taxon>Bacillati</taxon>
        <taxon>Bacillota</taxon>
        <taxon>Clostridia</taxon>
        <taxon>Eubacteriales</taxon>
        <taxon>Clostridiaceae</taxon>
        <taxon>Clostridium</taxon>
    </lineage>
</organism>
<keyword evidence="2" id="KW-1185">Reference proteome</keyword>
<dbReference type="AlphaFoldDB" id="A0A151AQ71"/>